<reference evidence="3" key="2">
    <citation type="submission" date="2021-08" db="EMBL/GenBank/DDBJ databases">
        <authorList>
            <person name="Gostincar C."/>
            <person name="Sun X."/>
            <person name="Song Z."/>
            <person name="Gunde-Cimerman N."/>
        </authorList>
    </citation>
    <scope>NUCLEOTIDE SEQUENCE</scope>
    <source>
        <strain evidence="3">EXF-9911</strain>
    </source>
</reference>
<feature type="non-terminal residue" evidence="3">
    <location>
        <position position="521"/>
    </location>
</feature>
<dbReference type="EMBL" id="JAHFXF010000110">
    <property type="protein sequence ID" value="KAG9696150.1"/>
    <property type="molecule type" value="Genomic_DNA"/>
</dbReference>
<evidence type="ECO:0000256" key="1">
    <source>
        <dbReference type="SAM" id="MobiDB-lite"/>
    </source>
</evidence>
<dbReference type="Proteomes" id="UP000779574">
    <property type="component" value="Unassembled WGS sequence"/>
</dbReference>
<sequence length="521" mass="58129">MLSIPKFSYNVTRDYPYKWFTPVAIVGGILSTALFSAINFFSTAYTMVSLTTTNPQKIEAGPYGGSYAHLFASKIQPRCDDAVLAIGSTFRTNQSLFEYQLLSLISTLAPAFTYHNEVIDSCSANGVMLDFSTYDRPADQINASAWGLAVTVQLQCYISRPGEFAGIYEIQTKIDPIKNALAGQFKSKPTSWIKPTAGHASKWAQVLMLMFLEETITAMINQTTILTDSETPDAQHNLTHGYIQLNRFPQRGETMQDDQYFPKASWVFFDAANNEKYVGTNGDNDAYEAPYLVESYVHSSTWPRIWSPVDRLAKAALSAVYIDLGQSPTPINSMVSDADTLRYWSANLSTIAEQSSIYLGISFTDNQDVTVTDYDTQQQLPIEPDFKLGTLPDSAGNKTSRAIISTTYLCRQPQLKPPFNIFISILVADLVFLRTAWSLYNLVVSHFLKSRHPEANICDECLARKKEDDAQIQGKGETAHDNKSHGFDEHTIELDYLGPSSPPTRRDDQGDAQSLLTHRHV</sequence>
<feature type="region of interest" description="Disordered" evidence="1">
    <location>
        <begin position="493"/>
        <end position="521"/>
    </location>
</feature>
<protein>
    <submittedName>
        <fullName evidence="3">Uncharacterized protein</fullName>
    </submittedName>
</protein>
<accession>A0A9P8EQV1</accession>
<evidence type="ECO:0000313" key="3">
    <source>
        <dbReference type="EMBL" id="KAG9696150.1"/>
    </source>
</evidence>
<name>A0A9P8EQV1_AURME</name>
<feature type="transmembrane region" description="Helical" evidence="2">
    <location>
        <begin position="20"/>
        <end position="41"/>
    </location>
</feature>
<evidence type="ECO:0000256" key="2">
    <source>
        <dbReference type="SAM" id="Phobius"/>
    </source>
</evidence>
<dbReference type="AlphaFoldDB" id="A0A9P8EQV1"/>
<evidence type="ECO:0000313" key="4">
    <source>
        <dbReference type="Proteomes" id="UP000779574"/>
    </source>
</evidence>
<organism evidence="3 4">
    <name type="scientific">Aureobasidium melanogenum</name>
    <name type="common">Aureobasidium pullulans var. melanogenum</name>
    <dbReference type="NCBI Taxonomy" id="46634"/>
    <lineage>
        <taxon>Eukaryota</taxon>
        <taxon>Fungi</taxon>
        <taxon>Dikarya</taxon>
        <taxon>Ascomycota</taxon>
        <taxon>Pezizomycotina</taxon>
        <taxon>Dothideomycetes</taxon>
        <taxon>Dothideomycetidae</taxon>
        <taxon>Dothideales</taxon>
        <taxon>Saccotheciaceae</taxon>
        <taxon>Aureobasidium</taxon>
    </lineage>
</organism>
<keyword evidence="2" id="KW-1133">Transmembrane helix</keyword>
<gene>
    <name evidence="3" type="ORF">KCU76_g3946</name>
</gene>
<feature type="compositionally biased region" description="Polar residues" evidence="1">
    <location>
        <begin position="511"/>
        <end position="521"/>
    </location>
</feature>
<keyword evidence="2" id="KW-0472">Membrane</keyword>
<reference evidence="3" key="1">
    <citation type="journal article" date="2021" name="J Fungi (Basel)">
        <title>Virulence traits and population genomics of the black yeast Aureobasidium melanogenum.</title>
        <authorList>
            <person name="Cernosa A."/>
            <person name="Sun X."/>
            <person name="Gostincar C."/>
            <person name="Fang C."/>
            <person name="Gunde-Cimerman N."/>
            <person name="Song Z."/>
        </authorList>
    </citation>
    <scope>NUCLEOTIDE SEQUENCE</scope>
    <source>
        <strain evidence="3">EXF-9911</strain>
    </source>
</reference>
<comment type="caution">
    <text evidence="3">The sequence shown here is derived from an EMBL/GenBank/DDBJ whole genome shotgun (WGS) entry which is preliminary data.</text>
</comment>
<keyword evidence="2" id="KW-0812">Transmembrane</keyword>
<proteinExistence type="predicted"/>
<dbReference type="OrthoDB" id="3220769at2759"/>